<comment type="caution">
    <text evidence="2">The sequence shown here is derived from an EMBL/GenBank/DDBJ whole genome shotgun (WGS) entry which is preliminary data.</text>
</comment>
<accession>A0A1F6TE13</accession>
<dbReference type="AlphaFoldDB" id="A0A1F6TE13"/>
<dbReference type="GO" id="GO:0006950">
    <property type="term" value="P:response to stress"/>
    <property type="evidence" value="ECO:0007669"/>
    <property type="project" value="TreeGrafter"/>
</dbReference>
<dbReference type="InterPro" id="IPR036390">
    <property type="entry name" value="WH_DNA-bd_sf"/>
</dbReference>
<dbReference type="InterPro" id="IPR036388">
    <property type="entry name" value="WH-like_DNA-bd_sf"/>
</dbReference>
<name>A0A1F6TE13_9PROT</name>
<dbReference type="InterPro" id="IPR039422">
    <property type="entry name" value="MarR/SlyA-like"/>
</dbReference>
<evidence type="ECO:0000313" key="3">
    <source>
        <dbReference type="Proteomes" id="UP000179344"/>
    </source>
</evidence>
<dbReference type="PANTHER" id="PTHR33164:SF43">
    <property type="entry name" value="HTH-TYPE TRANSCRIPTIONAL REPRESSOR YETL"/>
    <property type="match status" value="1"/>
</dbReference>
<dbReference type="EMBL" id="MFST01000122">
    <property type="protein sequence ID" value="OGI43305.1"/>
    <property type="molecule type" value="Genomic_DNA"/>
</dbReference>
<gene>
    <name evidence="2" type="ORF">A2V92_00925</name>
</gene>
<reference evidence="2 3" key="1">
    <citation type="journal article" date="2016" name="Nat. Commun.">
        <title>Thousands of microbial genomes shed light on interconnected biogeochemical processes in an aquifer system.</title>
        <authorList>
            <person name="Anantharaman K."/>
            <person name="Brown C.T."/>
            <person name="Hug L.A."/>
            <person name="Sharon I."/>
            <person name="Castelle C.J."/>
            <person name="Probst A.J."/>
            <person name="Thomas B.C."/>
            <person name="Singh A."/>
            <person name="Wilkins M.J."/>
            <person name="Karaoz U."/>
            <person name="Brodie E.L."/>
            <person name="Williams K.H."/>
            <person name="Hubbard S.S."/>
            <person name="Banfield J.F."/>
        </authorList>
    </citation>
    <scope>NUCLEOTIDE SEQUENCE [LARGE SCALE GENOMIC DNA]</scope>
</reference>
<feature type="domain" description="HTH marR-type" evidence="1">
    <location>
        <begin position="1"/>
        <end position="148"/>
    </location>
</feature>
<dbReference type="Gene3D" id="1.10.10.10">
    <property type="entry name" value="Winged helix-like DNA-binding domain superfamily/Winged helix DNA-binding domain"/>
    <property type="match status" value="1"/>
</dbReference>
<dbReference type="SMART" id="SM00347">
    <property type="entry name" value="HTH_MARR"/>
    <property type="match status" value="1"/>
</dbReference>
<sequence>MKPARRPRALDFGKLPGYIGYRVRLAQAAIFRDLARLPSDAGMTPGEFSLVTVLGANPGIDSVTLARVYRLDKATLSLTLKRLTQRGLIWSERRSEDRRYVALQLTPAGRGALRRATRRIEKQERIMDSVLEAGEKERLLELLGRISRALDPDSPAPSDG</sequence>
<dbReference type="Proteomes" id="UP000179344">
    <property type="component" value="Unassembled WGS sequence"/>
</dbReference>
<dbReference type="InterPro" id="IPR000835">
    <property type="entry name" value="HTH_MarR-typ"/>
</dbReference>
<dbReference type="PANTHER" id="PTHR33164">
    <property type="entry name" value="TRANSCRIPTIONAL REGULATOR, MARR FAMILY"/>
    <property type="match status" value="1"/>
</dbReference>
<evidence type="ECO:0000259" key="1">
    <source>
        <dbReference type="PROSITE" id="PS50995"/>
    </source>
</evidence>
<dbReference type="SUPFAM" id="SSF46785">
    <property type="entry name" value="Winged helix' DNA-binding domain"/>
    <property type="match status" value="1"/>
</dbReference>
<evidence type="ECO:0000313" key="2">
    <source>
        <dbReference type="EMBL" id="OGI43305.1"/>
    </source>
</evidence>
<dbReference type="Pfam" id="PF01047">
    <property type="entry name" value="MarR"/>
    <property type="match status" value="1"/>
</dbReference>
<organism evidence="2 3">
    <name type="scientific">Candidatus Muproteobacteria bacterium RBG_16_65_31</name>
    <dbReference type="NCBI Taxonomy" id="1817759"/>
    <lineage>
        <taxon>Bacteria</taxon>
        <taxon>Pseudomonadati</taxon>
        <taxon>Pseudomonadota</taxon>
        <taxon>Candidatus Muproteobacteria</taxon>
    </lineage>
</organism>
<proteinExistence type="predicted"/>
<dbReference type="GO" id="GO:0003700">
    <property type="term" value="F:DNA-binding transcription factor activity"/>
    <property type="evidence" value="ECO:0007669"/>
    <property type="project" value="InterPro"/>
</dbReference>
<dbReference type="PROSITE" id="PS50995">
    <property type="entry name" value="HTH_MARR_2"/>
    <property type="match status" value="1"/>
</dbReference>
<protein>
    <recommendedName>
        <fullName evidence="1">HTH marR-type domain-containing protein</fullName>
    </recommendedName>
</protein>